<gene>
    <name evidence="1" type="ORF">DPMN_053181</name>
</gene>
<keyword evidence="2" id="KW-1185">Reference proteome</keyword>
<dbReference type="AlphaFoldDB" id="A0A9D4CN92"/>
<reference evidence="1" key="2">
    <citation type="submission" date="2020-11" db="EMBL/GenBank/DDBJ databases">
        <authorList>
            <person name="McCartney M.A."/>
            <person name="Auch B."/>
            <person name="Kono T."/>
            <person name="Mallez S."/>
            <person name="Becker A."/>
            <person name="Gohl D.M."/>
            <person name="Silverstein K.A.T."/>
            <person name="Koren S."/>
            <person name="Bechman K.B."/>
            <person name="Herman A."/>
            <person name="Abrahante J.E."/>
            <person name="Garbe J."/>
        </authorList>
    </citation>
    <scope>NUCLEOTIDE SEQUENCE</scope>
    <source>
        <strain evidence="1">Duluth1</strain>
        <tissue evidence="1">Whole animal</tissue>
    </source>
</reference>
<protein>
    <submittedName>
        <fullName evidence="1">Uncharacterized protein</fullName>
    </submittedName>
</protein>
<dbReference type="Proteomes" id="UP000828390">
    <property type="component" value="Unassembled WGS sequence"/>
</dbReference>
<evidence type="ECO:0000313" key="2">
    <source>
        <dbReference type="Proteomes" id="UP000828390"/>
    </source>
</evidence>
<comment type="caution">
    <text evidence="1">The sequence shown here is derived from an EMBL/GenBank/DDBJ whole genome shotgun (WGS) entry which is preliminary data.</text>
</comment>
<proteinExistence type="predicted"/>
<sequence>MYILSICGCVVAIVTGNTGNAGHAGTGAFGLSSLTFRLVFVLTLAGLSSGTGKITEITSTLNPLPLRYTSRRVYSTLANGIFTHFHAPSMVHWP</sequence>
<evidence type="ECO:0000313" key="1">
    <source>
        <dbReference type="EMBL" id="KAH3727251.1"/>
    </source>
</evidence>
<reference evidence="1" key="1">
    <citation type="journal article" date="2019" name="bioRxiv">
        <title>The Genome of the Zebra Mussel, Dreissena polymorpha: A Resource for Invasive Species Research.</title>
        <authorList>
            <person name="McCartney M.A."/>
            <person name="Auch B."/>
            <person name="Kono T."/>
            <person name="Mallez S."/>
            <person name="Zhang Y."/>
            <person name="Obille A."/>
            <person name="Becker A."/>
            <person name="Abrahante J.E."/>
            <person name="Garbe J."/>
            <person name="Badalamenti J.P."/>
            <person name="Herman A."/>
            <person name="Mangelson H."/>
            <person name="Liachko I."/>
            <person name="Sullivan S."/>
            <person name="Sone E.D."/>
            <person name="Koren S."/>
            <person name="Silverstein K.A.T."/>
            <person name="Beckman K.B."/>
            <person name="Gohl D.M."/>
        </authorList>
    </citation>
    <scope>NUCLEOTIDE SEQUENCE</scope>
    <source>
        <strain evidence="1">Duluth1</strain>
        <tissue evidence="1">Whole animal</tissue>
    </source>
</reference>
<dbReference type="EMBL" id="JAIWYP010000012">
    <property type="protein sequence ID" value="KAH3727251.1"/>
    <property type="molecule type" value="Genomic_DNA"/>
</dbReference>
<organism evidence="1 2">
    <name type="scientific">Dreissena polymorpha</name>
    <name type="common">Zebra mussel</name>
    <name type="synonym">Mytilus polymorpha</name>
    <dbReference type="NCBI Taxonomy" id="45954"/>
    <lineage>
        <taxon>Eukaryota</taxon>
        <taxon>Metazoa</taxon>
        <taxon>Spiralia</taxon>
        <taxon>Lophotrochozoa</taxon>
        <taxon>Mollusca</taxon>
        <taxon>Bivalvia</taxon>
        <taxon>Autobranchia</taxon>
        <taxon>Heteroconchia</taxon>
        <taxon>Euheterodonta</taxon>
        <taxon>Imparidentia</taxon>
        <taxon>Neoheterodontei</taxon>
        <taxon>Myida</taxon>
        <taxon>Dreissenoidea</taxon>
        <taxon>Dreissenidae</taxon>
        <taxon>Dreissena</taxon>
    </lineage>
</organism>
<name>A0A9D4CN92_DREPO</name>
<accession>A0A9D4CN92</accession>